<feature type="region of interest" description="Disordered" evidence="1">
    <location>
        <begin position="1"/>
        <end position="25"/>
    </location>
</feature>
<feature type="region of interest" description="Disordered" evidence="1">
    <location>
        <begin position="530"/>
        <end position="554"/>
    </location>
</feature>
<proteinExistence type="predicted"/>
<feature type="compositionally biased region" description="Polar residues" evidence="1">
    <location>
        <begin position="371"/>
        <end position="380"/>
    </location>
</feature>
<feature type="region of interest" description="Disordered" evidence="1">
    <location>
        <begin position="411"/>
        <end position="462"/>
    </location>
</feature>
<evidence type="ECO:0000313" key="2">
    <source>
        <dbReference type="EMBL" id="KAL2831166.1"/>
    </source>
</evidence>
<evidence type="ECO:0000256" key="1">
    <source>
        <dbReference type="SAM" id="MobiDB-lite"/>
    </source>
</evidence>
<name>A0ABR4ITS0_9EURO</name>
<accession>A0ABR4ITS0</accession>
<protein>
    <recommendedName>
        <fullName evidence="4">C2H2-type domain-containing protein</fullName>
    </recommendedName>
</protein>
<feature type="compositionally biased region" description="Acidic residues" evidence="1">
    <location>
        <begin position="305"/>
        <end position="314"/>
    </location>
</feature>
<evidence type="ECO:0000313" key="3">
    <source>
        <dbReference type="Proteomes" id="UP001610335"/>
    </source>
</evidence>
<feature type="compositionally biased region" description="Basic and acidic residues" evidence="1">
    <location>
        <begin position="449"/>
        <end position="462"/>
    </location>
</feature>
<organism evidence="2 3">
    <name type="scientific">Aspergillus cavernicola</name>
    <dbReference type="NCBI Taxonomy" id="176166"/>
    <lineage>
        <taxon>Eukaryota</taxon>
        <taxon>Fungi</taxon>
        <taxon>Dikarya</taxon>
        <taxon>Ascomycota</taxon>
        <taxon>Pezizomycotina</taxon>
        <taxon>Eurotiomycetes</taxon>
        <taxon>Eurotiomycetidae</taxon>
        <taxon>Eurotiales</taxon>
        <taxon>Aspergillaceae</taxon>
        <taxon>Aspergillus</taxon>
        <taxon>Aspergillus subgen. Nidulantes</taxon>
    </lineage>
</organism>
<dbReference type="EMBL" id="JBFXLS010000010">
    <property type="protein sequence ID" value="KAL2831166.1"/>
    <property type="molecule type" value="Genomic_DNA"/>
</dbReference>
<reference evidence="2 3" key="1">
    <citation type="submission" date="2024-07" db="EMBL/GenBank/DDBJ databases">
        <title>Section-level genome sequencing and comparative genomics of Aspergillus sections Usti and Cavernicolus.</title>
        <authorList>
            <consortium name="Lawrence Berkeley National Laboratory"/>
            <person name="Nybo J.L."/>
            <person name="Vesth T.C."/>
            <person name="Theobald S."/>
            <person name="Frisvad J.C."/>
            <person name="Larsen T.O."/>
            <person name="Kjaerboelling I."/>
            <person name="Rothschild-Mancinelli K."/>
            <person name="Lyhne E.K."/>
            <person name="Kogle M.E."/>
            <person name="Barry K."/>
            <person name="Clum A."/>
            <person name="Na H."/>
            <person name="Ledsgaard L."/>
            <person name="Lin J."/>
            <person name="Lipzen A."/>
            <person name="Kuo A."/>
            <person name="Riley R."/>
            <person name="Mondo S."/>
            <person name="LaButti K."/>
            <person name="Haridas S."/>
            <person name="Pangalinan J."/>
            <person name="Salamov A.A."/>
            <person name="Simmons B.A."/>
            <person name="Magnuson J.K."/>
            <person name="Chen J."/>
            <person name="Drula E."/>
            <person name="Henrissat B."/>
            <person name="Wiebenga A."/>
            <person name="Lubbers R.J."/>
            <person name="Gomes A.C."/>
            <person name="Makela M.R."/>
            <person name="Stajich J."/>
            <person name="Grigoriev I.V."/>
            <person name="Mortensen U.H."/>
            <person name="De vries R.P."/>
            <person name="Baker S.E."/>
            <person name="Andersen M.R."/>
        </authorList>
    </citation>
    <scope>NUCLEOTIDE SEQUENCE [LARGE SCALE GENOMIC DNA]</scope>
    <source>
        <strain evidence="2 3">CBS 600.67</strain>
    </source>
</reference>
<gene>
    <name evidence="2" type="ORF">BDW59DRAFT_158112</name>
</gene>
<dbReference type="Proteomes" id="UP001610335">
    <property type="component" value="Unassembled WGS sequence"/>
</dbReference>
<keyword evidence="3" id="KW-1185">Reference proteome</keyword>
<evidence type="ECO:0008006" key="4">
    <source>
        <dbReference type="Google" id="ProtNLM"/>
    </source>
</evidence>
<feature type="compositionally biased region" description="Polar residues" evidence="1">
    <location>
        <begin position="535"/>
        <end position="551"/>
    </location>
</feature>
<feature type="region of interest" description="Disordered" evidence="1">
    <location>
        <begin position="297"/>
        <end position="384"/>
    </location>
</feature>
<comment type="caution">
    <text evidence="2">The sequence shown here is derived from an EMBL/GenBank/DDBJ whole genome shotgun (WGS) entry which is preliminary data.</text>
</comment>
<sequence length="783" mass="86935">MVLGRLSVPGQQNPEDEEWPPFMQSLSPGIYGSFPTQGLSAQGFQAQASQLYLQPPAAGGFVSSYQGQEAVHSSSTGEIPLFHYDLGAGPSLNANTYGQSNPMEPTQPSVPVINPPLSKELLNELGMIAMFWNSFTSTGQIFVEPNLRDLHGHLRRASSHIENLTRIGPEPDANQRAEDKKFRCIFCPLDRQMKYINRGTFKRHVTSTHWPDAGYQCDICFNAKPRTMWFATRKDKYRDHMWRKHQHPQLTQEQMAAVRTTATPPPNCPSCGKLVNDWKDFIDCLCRHCSISEVEDNTRDLDDHDRDDDGDAGNDDGGHHFLSPSAKSYGNIPGNFQYNQGHEDQGTGNGNGSYRRHHHHDAHGSNLPHDQMSSEASSPETVAPGLIPLSEASSIHENNVMLQTGTHVDPETARQSVSGAGGDLHPAPARGSYTRDLRDLPPRINPNDSHGKDSPSRDEDGRATTCKTCEVCKHTLGGCTVCERLDGALTRCHVCTNETGPRLPIGDYVGAIRPRIIPIRGLNDKSPAPDGLEGTETTHPAQSLFNPSTKIGDSDSQRSELMLGLEWFVRKHQGDSSKRNADYKPVVFGKAVVSAMEKDVSREFQRLRFFEHHLYVTQLQGTFLSCIHETRIVSEPQRLVVSSVQEIVYQKVSLGSEMQPEIPDYHLYYLAREKDHESSEANLQVAHQASPKRRAHLRVRIRAIAGVLALRAAVSKAPPAVDNSEIGDGWEIGVPLSPSAKHEDVVMLLTWLVQFLVIILRMPPNPEIYVMLTSGYYDVARLA</sequence>